<dbReference type="EMBL" id="FOXQ01000003">
    <property type="protein sequence ID" value="SFP93240.1"/>
    <property type="molecule type" value="Genomic_DNA"/>
</dbReference>
<protein>
    <submittedName>
        <fullName evidence="3">FADH2 O2-dependent halogenase</fullName>
    </submittedName>
</protein>
<keyword evidence="2" id="KW-0503">Monooxygenase</keyword>
<dbReference type="InterPro" id="IPR050816">
    <property type="entry name" value="Flavin-dep_Halogenase_NPB"/>
</dbReference>
<evidence type="ECO:0000256" key="2">
    <source>
        <dbReference type="ARBA" id="ARBA00023033"/>
    </source>
</evidence>
<dbReference type="Gene3D" id="3.50.50.60">
    <property type="entry name" value="FAD/NAD(P)-binding domain"/>
    <property type="match status" value="1"/>
</dbReference>
<reference evidence="3 4" key="1">
    <citation type="submission" date="2016-10" db="EMBL/GenBank/DDBJ databases">
        <authorList>
            <person name="de Groot N.N."/>
        </authorList>
    </citation>
    <scope>NUCLEOTIDE SEQUENCE [LARGE SCALE GENOMIC DNA]</scope>
    <source>
        <strain evidence="3 4">DSM 28286</strain>
    </source>
</reference>
<dbReference type="PANTHER" id="PTHR43747">
    <property type="entry name" value="FAD-BINDING PROTEIN"/>
    <property type="match status" value="1"/>
</dbReference>
<dbReference type="PANTHER" id="PTHR43747:SF5">
    <property type="entry name" value="FAD-BINDING DOMAIN-CONTAINING PROTEIN"/>
    <property type="match status" value="1"/>
</dbReference>
<evidence type="ECO:0000256" key="1">
    <source>
        <dbReference type="ARBA" id="ARBA00023002"/>
    </source>
</evidence>
<dbReference type="GO" id="GO:0004497">
    <property type="term" value="F:monooxygenase activity"/>
    <property type="evidence" value="ECO:0007669"/>
    <property type="project" value="UniProtKB-KW"/>
</dbReference>
<keyword evidence="4" id="KW-1185">Reference proteome</keyword>
<sequence length="507" mass="57942">MLFKVNRSEHYDIAIAGAGFAGAITALVLKECGFNICLIEKGKHPRFAIGESSTPIADMILRSLSSKYNLPWLYDFSRYGSWQQAHPEIVCGIKRGFSYYKHYPGKAFSTDDNHINELLVAASVSDELSDTNWLRSDIDAFLVTKVREAGIGYFDGTEITSAIRENSKWEIAANYNNNNQTIHASFFIDATGSGILADKLFSVKSSAENFLTNSFAIFSHFDNLPRWTDILRQKNIATNDYPYDADNSALHHVLDEGWIWQLRFNNNRTSWGFVLNANNLSLQKMQTKEIWNMMREKYSDIDFILKDAMLSAQPGNIIRSGRLQRKLEKCFGDGWVAMPHTIGFVDPLFSTGIAYSLAGIERIAEILSGNRNFQQPLYDELQEYENIVTEELKLIDLLVAGCYKTMEHFQLFNAWSMLYFTFTIMYEQKRLKNLPVKYFLEADKAEVQQMAHSAYKDLLKLTQQETISQADISAFTDSVREKIKPYNIAGLMEPSFKNMYHHTVAVL</sequence>
<name>A0A1I5UD51_9BACT</name>
<dbReference type="InterPro" id="IPR006905">
    <property type="entry name" value="Flavin_halogenase"/>
</dbReference>
<evidence type="ECO:0000313" key="3">
    <source>
        <dbReference type="EMBL" id="SFP93240.1"/>
    </source>
</evidence>
<dbReference type="InterPro" id="IPR036188">
    <property type="entry name" value="FAD/NAD-bd_sf"/>
</dbReference>
<dbReference type="OrthoDB" id="9806565at2"/>
<dbReference type="STRING" id="1465490.SAMN05444277_103218"/>
<evidence type="ECO:0000313" key="4">
    <source>
        <dbReference type="Proteomes" id="UP000199031"/>
    </source>
</evidence>
<accession>A0A1I5UD51</accession>
<dbReference type="Pfam" id="PF04820">
    <property type="entry name" value="Trp_halogenase"/>
    <property type="match status" value="2"/>
</dbReference>
<proteinExistence type="predicted"/>
<dbReference type="SUPFAM" id="SSF51905">
    <property type="entry name" value="FAD/NAD(P)-binding domain"/>
    <property type="match status" value="1"/>
</dbReference>
<dbReference type="AlphaFoldDB" id="A0A1I5UD51"/>
<organism evidence="3 4">
    <name type="scientific">Parafilimonas terrae</name>
    <dbReference type="NCBI Taxonomy" id="1465490"/>
    <lineage>
        <taxon>Bacteria</taxon>
        <taxon>Pseudomonadati</taxon>
        <taxon>Bacteroidota</taxon>
        <taxon>Chitinophagia</taxon>
        <taxon>Chitinophagales</taxon>
        <taxon>Chitinophagaceae</taxon>
        <taxon>Parafilimonas</taxon>
    </lineage>
</organism>
<dbReference type="Proteomes" id="UP000199031">
    <property type="component" value="Unassembled WGS sequence"/>
</dbReference>
<gene>
    <name evidence="3" type="ORF">SAMN05444277_103218</name>
</gene>
<keyword evidence="1" id="KW-0560">Oxidoreductase</keyword>